<comment type="caution">
    <text evidence="1">The sequence shown here is derived from an EMBL/GenBank/DDBJ whole genome shotgun (WGS) entry which is preliminary data.</text>
</comment>
<reference evidence="2" key="1">
    <citation type="journal article" date="2019" name="Curr. Biol.">
        <title>Genome Sequence of Striga asiatica Provides Insight into the Evolution of Plant Parasitism.</title>
        <authorList>
            <person name="Yoshida S."/>
            <person name="Kim S."/>
            <person name="Wafula E.K."/>
            <person name="Tanskanen J."/>
            <person name="Kim Y.M."/>
            <person name="Honaas L."/>
            <person name="Yang Z."/>
            <person name="Spallek T."/>
            <person name="Conn C.E."/>
            <person name="Ichihashi Y."/>
            <person name="Cheong K."/>
            <person name="Cui S."/>
            <person name="Der J.P."/>
            <person name="Gundlach H."/>
            <person name="Jiao Y."/>
            <person name="Hori C."/>
            <person name="Ishida J.K."/>
            <person name="Kasahara H."/>
            <person name="Kiba T."/>
            <person name="Kim M.S."/>
            <person name="Koo N."/>
            <person name="Laohavisit A."/>
            <person name="Lee Y.H."/>
            <person name="Lumba S."/>
            <person name="McCourt P."/>
            <person name="Mortimer J.C."/>
            <person name="Mutuku J.M."/>
            <person name="Nomura T."/>
            <person name="Sasaki-Sekimoto Y."/>
            <person name="Seto Y."/>
            <person name="Wang Y."/>
            <person name="Wakatake T."/>
            <person name="Sakakibara H."/>
            <person name="Demura T."/>
            <person name="Yamaguchi S."/>
            <person name="Yoneyama K."/>
            <person name="Manabe R.I."/>
            <person name="Nelson D.C."/>
            <person name="Schulman A.H."/>
            <person name="Timko M.P."/>
            <person name="dePamphilis C.W."/>
            <person name="Choi D."/>
            <person name="Shirasu K."/>
        </authorList>
    </citation>
    <scope>NUCLEOTIDE SEQUENCE [LARGE SCALE GENOMIC DNA]</scope>
    <source>
        <strain evidence="2">cv. UVA1</strain>
    </source>
</reference>
<accession>A0A5A7R4Z7</accession>
<proteinExistence type="predicted"/>
<evidence type="ECO:0000313" key="1">
    <source>
        <dbReference type="EMBL" id="GER52745.1"/>
    </source>
</evidence>
<name>A0A5A7R4Z7_STRAF</name>
<sequence length="111" mass="12784">MSNNRFKERSLISLRQNQITNPKFRKPLKFTSLAALSPLYNHSLPAGGQPRTLRSQPVVNITSEKMHGTFWKYGARKSDLHQHEQRRARFDDIFNAGVAVEHHSGFRPTDI</sequence>
<dbReference type="EMBL" id="BKCP01010514">
    <property type="protein sequence ID" value="GER52745.1"/>
    <property type="molecule type" value="Genomic_DNA"/>
</dbReference>
<protein>
    <submittedName>
        <fullName evidence="1">Pre-mRNA branch site p14-like protein</fullName>
    </submittedName>
</protein>
<evidence type="ECO:0000313" key="2">
    <source>
        <dbReference type="Proteomes" id="UP000325081"/>
    </source>
</evidence>
<dbReference type="Proteomes" id="UP000325081">
    <property type="component" value="Unassembled WGS sequence"/>
</dbReference>
<keyword evidence="2" id="KW-1185">Reference proteome</keyword>
<organism evidence="1 2">
    <name type="scientific">Striga asiatica</name>
    <name type="common">Asiatic witchweed</name>
    <name type="synonym">Buchnera asiatica</name>
    <dbReference type="NCBI Taxonomy" id="4170"/>
    <lineage>
        <taxon>Eukaryota</taxon>
        <taxon>Viridiplantae</taxon>
        <taxon>Streptophyta</taxon>
        <taxon>Embryophyta</taxon>
        <taxon>Tracheophyta</taxon>
        <taxon>Spermatophyta</taxon>
        <taxon>Magnoliopsida</taxon>
        <taxon>eudicotyledons</taxon>
        <taxon>Gunneridae</taxon>
        <taxon>Pentapetalae</taxon>
        <taxon>asterids</taxon>
        <taxon>lamiids</taxon>
        <taxon>Lamiales</taxon>
        <taxon>Orobanchaceae</taxon>
        <taxon>Buchnereae</taxon>
        <taxon>Striga</taxon>
    </lineage>
</organism>
<dbReference type="AlphaFoldDB" id="A0A5A7R4Z7"/>
<gene>
    <name evidence="1" type="ORF">STAS_30227</name>
</gene>